<reference evidence="1" key="1">
    <citation type="submission" date="2021-02" db="EMBL/GenBank/DDBJ databases">
        <authorList>
            <person name="Nowell W R."/>
        </authorList>
    </citation>
    <scope>NUCLEOTIDE SEQUENCE</scope>
</reference>
<dbReference type="Gene3D" id="3.40.50.11710">
    <property type="entry name" value="Cyclodipeptide synthase"/>
    <property type="match status" value="1"/>
</dbReference>
<name>A0A815F0V3_9BILA</name>
<accession>A0A815F0V3</accession>
<dbReference type="GO" id="GO:0016755">
    <property type="term" value="F:aminoacyltransferase activity"/>
    <property type="evidence" value="ECO:0007669"/>
    <property type="project" value="InterPro"/>
</dbReference>
<keyword evidence="4" id="KW-1185">Reference proteome</keyword>
<sequence>MDFDKYNTGDYQSTLVGYISEHIVQIPWQHEHISLSNDQNKLHYCLGISPSQFQRLMSTRQDFSNANEIAVLYARTALQYTLEQKMKRFHDNSQTMFIVLIVDAIQKYNFAVFHNKHIKTGVALKYALDEGTRLFKIFSEARSQLPLKLAQRVILLRWHDIHDAEYDKCVMAIRAHLFVSEKFHTLINAVVQHYFDVRKPQGNLSETKHELLREYVLYELPSLIRGINYNTYHCSVIIHPTLTSSIRKNDHQRNLMIHLLEYVRNSPILLAEMGINQSSNLCNIYDIDMPIDVPLTLLSTISNSKYFFELRENSVGKESF</sequence>
<proteinExistence type="predicted"/>
<evidence type="ECO:0000313" key="4">
    <source>
        <dbReference type="Proteomes" id="UP000663870"/>
    </source>
</evidence>
<dbReference type="InterPro" id="IPR038622">
    <property type="entry name" value="CDPS_sf"/>
</dbReference>
<gene>
    <name evidence="2" type="ORF">JXQ802_LOCUS46627</name>
    <name evidence="1" type="ORF">PYM288_LOCUS30844</name>
</gene>
<dbReference type="EMBL" id="CAJNOL010004286">
    <property type="protein sequence ID" value="CAF1584964.1"/>
    <property type="molecule type" value="Genomic_DNA"/>
</dbReference>
<evidence type="ECO:0000313" key="3">
    <source>
        <dbReference type="Proteomes" id="UP000663854"/>
    </source>
</evidence>
<protein>
    <submittedName>
        <fullName evidence="1">Uncharacterized protein</fullName>
    </submittedName>
</protein>
<dbReference type="EMBL" id="CAJNOH010003002">
    <property type="protein sequence ID" value="CAF1319640.1"/>
    <property type="molecule type" value="Genomic_DNA"/>
</dbReference>
<evidence type="ECO:0000313" key="2">
    <source>
        <dbReference type="EMBL" id="CAF1584964.1"/>
    </source>
</evidence>
<dbReference type="AlphaFoldDB" id="A0A815F0V3"/>
<organism evidence="1 3">
    <name type="scientific">Rotaria sordida</name>
    <dbReference type="NCBI Taxonomy" id="392033"/>
    <lineage>
        <taxon>Eukaryota</taxon>
        <taxon>Metazoa</taxon>
        <taxon>Spiralia</taxon>
        <taxon>Gnathifera</taxon>
        <taxon>Rotifera</taxon>
        <taxon>Eurotatoria</taxon>
        <taxon>Bdelloidea</taxon>
        <taxon>Philodinida</taxon>
        <taxon>Philodinidae</taxon>
        <taxon>Rotaria</taxon>
    </lineage>
</organism>
<dbReference type="Proteomes" id="UP000663854">
    <property type="component" value="Unassembled WGS sequence"/>
</dbReference>
<dbReference type="Proteomes" id="UP000663870">
    <property type="component" value="Unassembled WGS sequence"/>
</dbReference>
<evidence type="ECO:0000313" key="1">
    <source>
        <dbReference type="EMBL" id="CAF1319640.1"/>
    </source>
</evidence>
<comment type="caution">
    <text evidence="1">The sequence shown here is derived from an EMBL/GenBank/DDBJ whole genome shotgun (WGS) entry which is preliminary data.</text>
</comment>